<dbReference type="OrthoDB" id="214902at2"/>
<dbReference type="RefSeq" id="WP_144994171.1">
    <property type="nucleotide sequence ID" value="NZ_CP036281.1"/>
</dbReference>
<dbReference type="Proteomes" id="UP000317178">
    <property type="component" value="Chromosome"/>
</dbReference>
<dbReference type="Pfam" id="PF04993">
    <property type="entry name" value="TfoX_N"/>
    <property type="match status" value="1"/>
</dbReference>
<proteinExistence type="predicted"/>
<accession>A0A518CJV5</accession>
<feature type="domain" description="TfoX N-terminal" evidence="1">
    <location>
        <begin position="19"/>
        <end position="102"/>
    </location>
</feature>
<dbReference type="SUPFAM" id="SSF159894">
    <property type="entry name" value="YgaC/TfoX-N like"/>
    <property type="match status" value="1"/>
</dbReference>
<name>A0A518CJV5_9PLAN</name>
<dbReference type="Gene3D" id="3.30.1460.30">
    <property type="entry name" value="YgaC/TfoX-N like chaperone"/>
    <property type="match status" value="1"/>
</dbReference>
<reference evidence="2 3" key="1">
    <citation type="submission" date="2019-02" db="EMBL/GenBank/DDBJ databases">
        <title>Deep-cultivation of Planctomycetes and their phenomic and genomic characterization uncovers novel biology.</title>
        <authorList>
            <person name="Wiegand S."/>
            <person name="Jogler M."/>
            <person name="Boedeker C."/>
            <person name="Pinto D."/>
            <person name="Vollmers J."/>
            <person name="Rivas-Marin E."/>
            <person name="Kohn T."/>
            <person name="Peeters S.H."/>
            <person name="Heuer A."/>
            <person name="Rast P."/>
            <person name="Oberbeckmann S."/>
            <person name="Bunk B."/>
            <person name="Jeske O."/>
            <person name="Meyerdierks A."/>
            <person name="Storesund J.E."/>
            <person name="Kallscheuer N."/>
            <person name="Luecker S."/>
            <person name="Lage O.M."/>
            <person name="Pohl T."/>
            <person name="Merkel B.J."/>
            <person name="Hornburger P."/>
            <person name="Mueller R.-W."/>
            <person name="Bruemmer F."/>
            <person name="Labrenz M."/>
            <person name="Spormann A.M."/>
            <person name="Op den Camp H."/>
            <person name="Overmann J."/>
            <person name="Amann R."/>
            <person name="Jetten M.S.M."/>
            <person name="Mascher T."/>
            <person name="Medema M.H."/>
            <person name="Devos D.P."/>
            <person name="Kaster A.-K."/>
            <person name="Ovreas L."/>
            <person name="Rohde M."/>
            <person name="Galperin M.Y."/>
            <person name="Jogler C."/>
        </authorList>
    </citation>
    <scope>NUCLEOTIDE SEQUENCE [LARGE SCALE GENOMIC DNA]</scope>
    <source>
        <strain evidence="2 3">Pla110</strain>
    </source>
</reference>
<dbReference type="EMBL" id="CP036281">
    <property type="protein sequence ID" value="QDU79513.1"/>
    <property type="molecule type" value="Genomic_DNA"/>
</dbReference>
<evidence type="ECO:0000313" key="3">
    <source>
        <dbReference type="Proteomes" id="UP000317178"/>
    </source>
</evidence>
<dbReference type="AlphaFoldDB" id="A0A518CJV5"/>
<organism evidence="2 3">
    <name type="scientific">Polystyrenella longa</name>
    <dbReference type="NCBI Taxonomy" id="2528007"/>
    <lineage>
        <taxon>Bacteria</taxon>
        <taxon>Pseudomonadati</taxon>
        <taxon>Planctomycetota</taxon>
        <taxon>Planctomycetia</taxon>
        <taxon>Planctomycetales</taxon>
        <taxon>Planctomycetaceae</taxon>
        <taxon>Polystyrenella</taxon>
    </lineage>
</organism>
<sequence length="109" mass="12457">MPYDEQLADRIRIVLRGKRNIEEKKMFGSVCFLLHGNICCGVFKKNLILRLGVEEAEIALLRPHVGPFDVTGRPMTGWAMLKPAGMKTDDELQDWISRAWEFVKTLPAK</sequence>
<evidence type="ECO:0000259" key="1">
    <source>
        <dbReference type="Pfam" id="PF04993"/>
    </source>
</evidence>
<dbReference type="KEGG" id="plon:Pla110_12230"/>
<evidence type="ECO:0000313" key="2">
    <source>
        <dbReference type="EMBL" id="QDU79513.1"/>
    </source>
</evidence>
<dbReference type="InterPro" id="IPR007076">
    <property type="entry name" value="TfoX_N"/>
</dbReference>
<keyword evidence="3" id="KW-1185">Reference proteome</keyword>
<gene>
    <name evidence="2" type="ORF">Pla110_12230</name>
</gene>
<protein>
    <recommendedName>
        <fullName evidence="1">TfoX N-terminal domain-containing protein</fullName>
    </recommendedName>
</protein>